<proteinExistence type="predicted"/>
<name>A0A318XH75_9FIRM</name>
<dbReference type="Proteomes" id="UP000248132">
    <property type="component" value="Unassembled WGS sequence"/>
</dbReference>
<evidence type="ECO:0000259" key="1">
    <source>
        <dbReference type="PROSITE" id="PS51186"/>
    </source>
</evidence>
<reference evidence="2 3" key="1">
    <citation type="submission" date="2018-06" db="EMBL/GenBank/DDBJ databases">
        <title>Genomic Encyclopedia of Type Strains, Phase I: the one thousand microbial genomes (KMG-I) project.</title>
        <authorList>
            <person name="Kyrpides N."/>
        </authorList>
    </citation>
    <scope>NUCLEOTIDE SEQUENCE [LARGE SCALE GENOMIC DNA]</scope>
    <source>
        <strain evidence="2 3">DSM 19573</strain>
    </source>
</reference>
<gene>
    <name evidence="2" type="ORF">LY28_03633</name>
</gene>
<comment type="caution">
    <text evidence="2">The sequence shown here is derived from an EMBL/GenBank/DDBJ whole genome shotgun (WGS) entry which is preliminary data.</text>
</comment>
<dbReference type="OrthoDB" id="4016818at2"/>
<keyword evidence="3" id="KW-1185">Reference proteome</keyword>
<keyword evidence="2" id="KW-0808">Transferase</keyword>
<dbReference type="GO" id="GO:0016747">
    <property type="term" value="F:acyltransferase activity, transferring groups other than amino-acyl groups"/>
    <property type="evidence" value="ECO:0007669"/>
    <property type="project" value="InterPro"/>
</dbReference>
<evidence type="ECO:0000313" key="3">
    <source>
        <dbReference type="Proteomes" id="UP000248132"/>
    </source>
</evidence>
<dbReference type="InterPro" id="IPR016181">
    <property type="entry name" value="Acyl_CoA_acyltransferase"/>
</dbReference>
<accession>A0A318XH75</accession>
<protein>
    <submittedName>
        <fullName evidence="2">Acetyltransferase (GNAT) family protein</fullName>
    </submittedName>
</protein>
<dbReference type="Gene3D" id="3.40.630.30">
    <property type="match status" value="1"/>
</dbReference>
<dbReference type="EMBL" id="QKMR01000033">
    <property type="protein sequence ID" value="PYG84319.1"/>
    <property type="molecule type" value="Genomic_DNA"/>
</dbReference>
<evidence type="ECO:0000313" key="2">
    <source>
        <dbReference type="EMBL" id="PYG84319.1"/>
    </source>
</evidence>
<dbReference type="Pfam" id="PF00583">
    <property type="entry name" value="Acetyltransf_1"/>
    <property type="match status" value="1"/>
</dbReference>
<sequence>MEAENAQHNGTCFISVIDNGIVGFACYDCTGSGYFGPLGVANSERGKGVGTELLYACLDAMKNTGYGYAIIGWVDDTAKGFYEKTALAAYIDNSDPSNTLYKRRILTENIQGWDMLDAYKKCGNKGSAAL</sequence>
<dbReference type="AlphaFoldDB" id="A0A318XH75"/>
<dbReference type="CDD" id="cd04301">
    <property type="entry name" value="NAT_SF"/>
    <property type="match status" value="1"/>
</dbReference>
<dbReference type="InterPro" id="IPR000182">
    <property type="entry name" value="GNAT_dom"/>
</dbReference>
<feature type="domain" description="N-acetyltransferase" evidence="1">
    <location>
        <begin position="1"/>
        <end position="130"/>
    </location>
</feature>
<organism evidence="2 3">
    <name type="scientific">Ruminiclostridium sufflavum DSM 19573</name>
    <dbReference type="NCBI Taxonomy" id="1121337"/>
    <lineage>
        <taxon>Bacteria</taxon>
        <taxon>Bacillati</taxon>
        <taxon>Bacillota</taxon>
        <taxon>Clostridia</taxon>
        <taxon>Eubacteriales</taxon>
        <taxon>Oscillospiraceae</taxon>
        <taxon>Ruminiclostridium</taxon>
    </lineage>
</organism>
<dbReference type="PROSITE" id="PS51186">
    <property type="entry name" value="GNAT"/>
    <property type="match status" value="1"/>
</dbReference>
<dbReference type="SUPFAM" id="SSF55729">
    <property type="entry name" value="Acyl-CoA N-acyltransferases (Nat)"/>
    <property type="match status" value="1"/>
</dbReference>
<dbReference type="RefSeq" id="WP_110463578.1">
    <property type="nucleotide sequence ID" value="NZ_QKMR01000033.1"/>
</dbReference>